<reference evidence="1 2" key="1">
    <citation type="journal article" date="2016" name="Mol. Biol. Evol.">
        <title>Comparative Genomics of Early-Diverging Mushroom-Forming Fungi Provides Insights into the Origins of Lignocellulose Decay Capabilities.</title>
        <authorList>
            <person name="Nagy L.G."/>
            <person name="Riley R."/>
            <person name="Tritt A."/>
            <person name="Adam C."/>
            <person name="Daum C."/>
            <person name="Floudas D."/>
            <person name="Sun H."/>
            <person name="Yadav J.S."/>
            <person name="Pangilinan J."/>
            <person name="Larsson K.H."/>
            <person name="Matsuura K."/>
            <person name="Barry K."/>
            <person name="Labutti K."/>
            <person name="Kuo R."/>
            <person name="Ohm R.A."/>
            <person name="Bhattacharya S.S."/>
            <person name="Shirouzu T."/>
            <person name="Yoshinaga Y."/>
            <person name="Martin F.M."/>
            <person name="Grigoriev I.V."/>
            <person name="Hibbett D.S."/>
        </authorList>
    </citation>
    <scope>NUCLEOTIDE SEQUENCE [LARGE SCALE GENOMIC DNA]</scope>
    <source>
        <strain evidence="1 2">CBS 109695</strain>
    </source>
</reference>
<accession>A0A166USR7</accession>
<organism evidence="1 2">
    <name type="scientific">Athelia psychrophila</name>
    <dbReference type="NCBI Taxonomy" id="1759441"/>
    <lineage>
        <taxon>Eukaryota</taxon>
        <taxon>Fungi</taxon>
        <taxon>Dikarya</taxon>
        <taxon>Basidiomycota</taxon>
        <taxon>Agaricomycotina</taxon>
        <taxon>Agaricomycetes</taxon>
        <taxon>Agaricomycetidae</taxon>
        <taxon>Atheliales</taxon>
        <taxon>Atheliaceae</taxon>
        <taxon>Athelia</taxon>
    </lineage>
</organism>
<keyword evidence="2" id="KW-1185">Reference proteome</keyword>
<proteinExistence type="predicted"/>
<dbReference type="EMBL" id="KV417487">
    <property type="protein sequence ID" value="KZP31989.1"/>
    <property type="molecule type" value="Genomic_DNA"/>
</dbReference>
<protein>
    <submittedName>
        <fullName evidence="1">Uncharacterized protein</fullName>
    </submittedName>
</protein>
<sequence>MWSCSLSFISPTQHSSPVLPLPCSSYPLSPFMMCQCACRSDCSLATHCARCSSLAYINAQACC</sequence>
<gene>
    <name evidence="1" type="ORF">FIBSPDRAFT_550112</name>
</gene>
<dbReference type="Proteomes" id="UP000076532">
    <property type="component" value="Unassembled WGS sequence"/>
</dbReference>
<evidence type="ECO:0000313" key="2">
    <source>
        <dbReference type="Proteomes" id="UP000076532"/>
    </source>
</evidence>
<name>A0A166USR7_9AGAM</name>
<evidence type="ECO:0000313" key="1">
    <source>
        <dbReference type="EMBL" id="KZP31989.1"/>
    </source>
</evidence>
<dbReference type="AlphaFoldDB" id="A0A166USR7"/>